<comment type="caution">
    <text evidence="5">The sequence shown here is derived from an EMBL/GenBank/DDBJ whole genome shotgun (WGS) entry which is preliminary data.</text>
</comment>
<sequence length="232" mass="25910">MITVRSSSSLFTSQQGWLTSRFHFSFAQYHNPNNVRFGVLRVLNDDIIAPQSGFDTHPHRDMEIITYVIEGELTHKDSLGNAETLSRGDMQYMSAGNGVEHSEYNRHAITPLRLLQLWILPPEKGLPTLYGSRRFSKEMRHNTLLPLVSKEGGVKLHQDASIWVSELDANSALSVPITPNRQLYFVQIEGSALLNGTPIEAGDGAEITNEEALHVKATTPAHFLFVEMAQEA</sequence>
<dbReference type="EMBL" id="JAFHKK010000017">
    <property type="protein sequence ID" value="MBN2964810.1"/>
    <property type="molecule type" value="Genomic_DNA"/>
</dbReference>
<dbReference type="Pfam" id="PF02678">
    <property type="entry name" value="Pirin"/>
    <property type="match status" value="1"/>
</dbReference>
<dbReference type="PIRSF" id="PIRSF006232">
    <property type="entry name" value="Pirin"/>
    <property type="match status" value="1"/>
</dbReference>
<evidence type="ECO:0000313" key="6">
    <source>
        <dbReference type="Proteomes" id="UP000703590"/>
    </source>
</evidence>
<dbReference type="InterPro" id="IPR003829">
    <property type="entry name" value="Pirin_N_dom"/>
</dbReference>
<feature type="domain" description="Pirin N-terminal" evidence="3">
    <location>
        <begin position="14"/>
        <end position="119"/>
    </location>
</feature>
<evidence type="ECO:0000256" key="1">
    <source>
        <dbReference type="ARBA" id="ARBA00008416"/>
    </source>
</evidence>
<evidence type="ECO:0000259" key="4">
    <source>
        <dbReference type="Pfam" id="PF17954"/>
    </source>
</evidence>
<dbReference type="Proteomes" id="UP000703590">
    <property type="component" value="Unassembled WGS sequence"/>
</dbReference>
<reference evidence="5 6" key="2">
    <citation type="submission" date="2021-02" db="EMBL/GenBank/DDBJ databases">
        <title>Sulfurospirillum tamanensis sp. nov.</title>
        <authorList>
            <person name="Frolova A."/>
            <person name="Merkel A."/>
            <person name="Slobodkin A."/>
        </authorList>
    </citation>
    <scope>NUCLEOTIDE SEQUENCE [LARGE SCALE GENOMIC DNA]</scope>
    <source>
        <strain evidence="5 6">T05b</strain>
    </source>
</reference>
<dbReference type="InterPro" id="IPR011051">
    <property type="entry name" value="RmlC_Cupin_sf"/>
</dbReference>
<evidence type="ECO:0000256" key="2">
    <source>
        <dbReference type="RuleBase" id="RU003457"/>
    </source>
</evidence>
<dbReference type="SUPFAM" id="SSF51182">
    <property type="entry name" value="RmlC-like cupins"/>
    <property type="match status" value="1"/>
</dbReference>
<protein>
    <submittedName>
        <fullName evidence="5">Pirin family protein</fullName>
    </submittedName>
</protein>
<dbReference type="PANTHER" id="PTHR43212">
    <property type="entry name" value="QUERCETIN 2,3-DIOXYGENASE"/>
    <property type="match status" value="1"/>
</dbReference>
<feature type="domain" description="Quercetin 2,3-dioxygenase C-terminal cupin" evidence="4">
    <location>
        <begin position="150"/>
        <end position="228"/>
    </location>
</feature>
<comment type="similarity">
    <text evidence="1 2">Belongs to the pirin family.</text>
</comment>
<name>A0ABS2WT42_9BACT</name>
<dbReference type="CDD" id="cd02910">
    <property type="entry name" value="cupin_Yhhw_N"/>
    <property type="match status" value="1"/>
</dbReference>
<reference evidence="6" key="1">
    <citation type="submission" date="2021-02" db="EMBL/GenBank/DDBJ databases">
        <title>Sulfurospirillum tamanensis sp. nov.</title>
        <authorList>
            <person name="Merkel A.Y."/>
        </authorList>
    </citation>
    <scope>NUCLEOTIDE SEQUENCE [LARGE SCALE GENOMIC DNA]</scope>
    <source>
        <strain evidence="6">T05b</strain>
    </source>
</reference>
<keyword evidence="6" id="KW-1185">Reference proteome</keyword>
<proteinExistence type="inferred from homology"/>
<dbReference type="RefSeq" id="WP_205459357.1">
    <property type="nucleotide sequence ID" value="NZ_JAFHKK010000017.1"/>
</dbReference>
<dbReference type="PANTHER" id="PTHR43212:SF3">
    <property type="entry name" value="QUERCETIN 2,3-DIOXYGENASE"/>
    <property type="match status" value="1"/>
</dbReference>
<dbReference type="Pfam" id="PF17954">
    <property type="entry name" value="Pirin_C_2"/>
    <property type="match status" value="1"/>
</dbReference>
<accession>A0ABS2WT42</accession>
<dbReference type="InterPro" id="IPR014710">
    <property type="entry name" value="RmlC-like_jellyroll"/>
</dbReference>
<evidence type="ECO:0000313" key="5">
    <source>
        <dbReference type="EMBL" id="MBN2964810.1"/>
    </source>
</evidence>
<dbReference type="InterPro" id="IPR012093">
    <property type="entry name" value="Pirin"/>
</dbReference>
<evidence type="ECO:0000259" key="3">
    <source>
        <dbReference type="Pfam" id="PF02678"/>
    </source>
</evidence>
<gene>
    <name evidence="5" type="ORF">JWV37_08450</name>
</gene>
<organism evidence="5 6">
    <name type="scientific">Sulfurospirillum tamanense</name>
    <dbReference type="NCBI Taxonomy" id="2813362"/>
    <lineage>
        <taxon>Bacteria</taxon>
        <taxon>Pseudomonadati</taxon>
        <taxon>Campylobacterota</taxon>
        <taxon>Epsilonproteobacteria</taxon>
        <taxon>Campylobacterales</taxon>
        <taxon>Sulfurospirillaceae</taxon>
        <taxon>Sulfurospirillum</taxon>
    </lineage>
</organism>
<dbReference type="Gene3D" id="2.60.120.10">
    <property type="entry name" value="Jelly Rolls"/>
    <property type="match status" value="2"/>
</dbReference>
<dbReference type="InterPro" id="IPR041602">
    <property type="entry name" value="Quercetinase_C"/>
</dbReference>